<dbReference type="AlphaFoldDB" id="A0A3M7R608"/>
<accession>A0A3M7R608</accession>
<organism evidence="1 2">
    <name type="scientific">Brachionus plicatilis</name>
    <name type="common">Marine rotifer</name>
    <name type="synonym">Brachionus muelleri</name>
    <dbReference type="NCBI Taxonomy" id="10195"/>
    <lineage>
        <taxon>Eukaryota</taxon>
        <taxon>Metazoa</taxon>
        <taxon>Spiralia</taxon>
        <taxon>Gnathifera</taxon>
        <taxon>Rotifera</taxon>
        <taxon>Eurotatoria</taxon>
        <taxon>Monogononta</taxon>
        <taxon>Pseudotrocha</taxon>
        <taxon>Ploima</taxon>
        <taxon>Brachionidae</taxon>
        <taxon>Brachionus</taxon>
    </lineage>
</organism>
<evidence type="ECO:0000313" key="2">
    <source>
        <dbReference type="Proteomes" id="UP000276133"/>
    </source>
</evidence>
<name>A0A3M7R608_BRAPC</name>
<protein>
    <submittedName>
        <fullName evidence="1">Uncharacterized protein</fullName>
    </submittedName>
</protein>
<comment type="caution">
    <text evidence="1">The sequence shown here is derived from an EMBL/GenBank/DDBJ whole genome shotgun (WGS) entry which is preliminary data.</text>
</comment>
<dbReference type="EMBL" id="REGN01004157">
    <property type="protein sequence ID" value="RNA18889.1"/>
    <property type="molecule type" value="Genomic_DNA"/>
</dbReference>
<keyword evidence="2" id="KW-1185">Reference proteome</keyword>
<gene>
    <name evidence="1" type="ORF">BpHYR1_052624</name>
</gene>
<reference evidence="1 2" key="1">
    <citation type="journal article" date="2018" name="Sci. Rep.">
        <title>Genomic signatures of local adaptation to the degree of environmental predictability in rotifers.</title>
        <authorList>
            <person name="Franch-Gras L."/>
            <person name="Hahn C."/>
            <person name="Garcia-Roger E.M."/>
            <person name="Carmona M.J."/>
            <person name="Serra M."/>
            <person name="Gomez A."/>
        </authorList>
    </citation>
    <scope>NUCLEOTIDE SEQUENCE [LARGE SCALE GENOMIC DNA]</scope>
    <source>
        <strain evidence="1">HYR1</strain>
    </source>
</reference>
<sequence length="59" mass="7044">MNFVYLVERDLVITNWIIKITLVIVLRKSESTCRWVFSHLPNKIKSFLIPRPLTQMQVD</sequence>
<dbReference type="Proteomes" id="UP000276133">
    <property type="component" value="Unassembled WGS sequence"/>
</dbReference>
<proteinExistence type="predicted"/>
<evidence type="ECO:0000313" key="1">
    <source>
        <dbReference type="EMBL" id="RNA18889.1"/>
    </source>
</evidence>